<dbReference type="STRING" id="1810504.PG2T_03510"/>
<feature type="transmembrane region" description="Helical" evidence="8">
    <location>
        <begin position="265"/>
        <end position="283"/>
    </location>
</feature>
<feature type="transmembrane region" description="Helical" evidence="8">
    <location>
        <begin position="102"/>
        <end position="122"/>
    </location>
</feature>
<dbReference type="PANTHER" id="PTHR36838">
    <property type="entry name" value="AUXIN EFFLUX CARRIER FAMILY PROTEIN"/>
    <property type="match status" value="1"/>
</dbReference>
<dbReference type="Gene3D" id="1.20.1530.20">
    <property type="match status" value="1"/>
</dbReference>
<dbReference type="AlphaFoldDB" id="A0A1B1YRN6"/>
<evidence type="ECO:0000256" key="3">
    <source>
        <dbReference type="ARBA" id="ARBA00022448"/>
    </source>
</evidence>
<keyword evidence="5 8" id="KW-0812">Transmembrane</keyword>
<dbReference type="Proteomes" id="UP000092952">
    <property type="component" value="Chromosome"/>
</dbReference>
<feature type="transmembrane region" description="Helical" evidence="8">
    <location>
        <begin position="68"/>
        <end position="90"/>
    </location>
</feature>
<dbReference type="PANTHER" id="PTHR36838:SF3">
    <property type="entry name" value="TRANSPORTER AUXIN EFFLUX CARRIER EC FAMILY"/>
    <property type="match status" value="1"/>
</dbReference>
<name>A0A1B1YRN6_9GAMM</name>
<evidence type="ECO:0000256" key="5">
    <source>
        <dbReference type="ARBA" id="ARBA00022692"/>
    </source>
</evidence>
<accession>A0A1B1YRN6</accession>
<dbReference type="GO" id="GO:0005886">
    <property type="term" value="C:plasma membrane"/>
    <property type="evidence" value="ECO:0007669"/>
    <property type="project" value="UniProtKB-SubCell"/>
</dbReference>
<evidence type="ECO:0000313" key="10">
    <source>
        <dbReference type="Proteomes" id="UP000092952"/>
    </source>
</evidence>
<feature type="transmembrane region" description="Helical" evidence="8">
    <location>
        <begin position="295"/>
        <end position="316"/>
    </location>
</feature>
<evidence type="ECO:0008006" key="11">
    <source>
        <dbReference type="Google" id="ProtNLM"/>
    </source>
</evidence>
<dbReference type="RefSeq" id="WP_158513138.1">
    <property type="nucleotide sequence ID" value="NZ_CP014671.1"/>
</dbReference>
<evidence type="ECO:0000256" key="8">
    <source>
        <dbReference type="SAM" id="Phobius"/>
    </source>
</evidence>
<evidence type="ECO:0000256" key="7">
    <source>
        <dbReference type="ARBA" id="ARBA00023136"/>
    </source>
</evidence>
<evidence type="ECO:0000256" key="6">
    <source>
        <dbReference type="ARBA" id="ARBA00022989"/>
    </source>
</evidence>
<feature type="transmembrane region" description="Helical" evidence="8">
    <location>
        <begin position="236"/>
        <end position="259"/>
    </location>
</feature>
<keyword evidence="4" id="KW-1003">Cell membrane</keyword>
<feature type="transmembrane region" description="Helical" evidence="8">
    <location>
        <begin position="37"/>
        <end position="56"/>
    </location>
</feature>
<feature type="transmembrane region" description="Helical" evidence="8">
    <location>
        <begin position="134"/>
        <end position="156"/>
    </location>
</feature>
<feature type="transmembrane region" description="Helical" evidence="8">
    <location>
        <begin position="207"/>
        <end position="229"/>
    </location>
</feature>
<dbReference type="InterPro" id="IPR004776">
    <property type="entry name" value="Mem_transp_PIN-like"/>
</dbReference>
<dbReference type="InParanoid" id="A0A1B1YRN6"/>
<reference evidence="10" key="1">
    <citation type="submission" date="2016-03" db="EMBL/GenBank/DDBJ databases">
        <title>Complete genome sequence of Solimmundus cernigliae, representing a novel lineage of polycyclic aromatic hydrocarbon degraders within the Gammaproteobacteria.</title>
        <authorList>
            <person name="Singleton D.R."/>
            <person name="Dickey A.N."/>
            <person name="Scholl E.H."/>
            <person name="Wright F.A."/>
            <person name="Aitken M.D."/>
        </authorList>
    </citation>
    <scope>NUCLEOTIDE SEQUENCE [LARGE SCALE GENOMIC DNA]</scope>
    <source>
        <strain evidence="10">TR3.2</strain>
    </source>
</reference>
<dbReference type="KEGG" id="gbi:PG2T_03510"/>
<evidence type="ECO:0000256" key="1">
    <source>
        <dbReference type="ARBA" id="ARBA00004651"/>
    </source>
</evidence>
<evidence type="ECO:0000313" key="9">
    <source>
        <dbReference type="EMBL" id="ANX03347.1"/>
    </source>
</evidence>
<feature type="transmembrane region" description="Helical" evidence="8">
    <location>
        <begin position="6"/>
        <end position="25"/>
    </location>
</feature>
<dbReference type="InterPro" id="IPR038770">
    <property type="entry name" value="Na+/solute_symporter_sf"/>
</dbReference>
<proteinExistence type="inferred from homology"/>
<dbReference type="FunCoup" id="A0A1B1YRN6">
    <property type="interactions" value="144"/>
</dbReference>
<dbReference type="EMBL" id="CP014671">
    <property type="protein sequence ID" value="ANX03347.1"/>
    <property type="molecule type" value="Genomic_DNA"/>
</dbReference>
<keyword evidence="7 8" id="KW-0472">Membrane</keyword>
<evidence type="ECO:0000256" key="4">
    <source>
        <dbReference type="ARBA" id="ARBA00022475"/>
    </source>
</evidence>
<dbReference type="Pfam" id="PF03547">
    <property type="entry name" value="Mem_trans"/>
    <property type="match status" value="2"/>
</dbReference>
<feature type="transmembrane region" description="Helical" evidence="8">
    <location>
        <begin position="181"/>
        <end position="201"/>
    </location>
</feature>
<keyword evidence="10" id="KW-1185">Reference proteome</keyword>
<evidence type="ECO:0000256" key="2">
    <source>
        <dbReference type="ARBA" id="ARBA00010145"/>
    </source>
</evidence>
<dbReference type="OrthoDB" id="5291198at2"/>
<comment type="similarity">
    <text evidence="2">Belongs to the auxin efflux carrier (TC 2.A.69) family.</text>
</comment>
<sequence>MISLAPVLQQALLPVGTIMGLGYVWRRTRPGGLDAPTARRAIGALVMYLFYPALAFHTVIRAQVNADLVLAPALTMFAIVLGMGLAWALFRQRMFALQGPAQLGALVIACGLPNIISLGIPVLQALFGPDGARYAIYADILGINPLFWSLALWVAVRCGNHGEHLQTPGQFLRVLARLPPIWAFVVGFVMNLLAVPIAPGIDKAASMLGYATMPCMLLTVGMSLSFGHFRSFWRQIAGVALIKLALVPVAVYGLARLVAGAGETTVATTLLMGMPTMMASMILSERFGLDTELLAAVMVGSTLLYFVTLPIGMALLM</sequence>
<comment type="subcellular location">
    <subcellularLocation>
        <location evidence="1">Cell membrane</location>
        <topology evidence="1">Multi-pass membrane protein</topology>
    </subcellularLocation>
</comment>
<dbReference type="GO" id="GO:0055085">
    <property type="term" value="P:transmembrane transport"/>
    <property type="evidence" value="ECO:0007669"/>
    <property type="project" value="InterPro"/>
</dbReference>
<keyword evidence="3" id="KW-0813">Transport</keyword>
<gene>
    <name evidence="9" type="ORF">PG2T_03510</name>
</gene>
<organism evidence="9 10">
    <name type="scientific">Immundisolibacter cernigliae</name>
    <dbReference type="NCBI Taxonomy" id="1810504"/>
    <lineage>
        <taxon>Bacteria</taxon>
        <taxon>Pseudomonadati</taxon>
        <taxon>Pseudomonadota</taxon>
        <taxon>Gammaproteobacteria</taxon>
        <taxon>Immundisolibacterales</taxon>
        <taxon>Immundisolibacteraceae</taxon>
        <taxon>Immundisolibacter</taxon>
    </lineage>
</organism>
<keyword evidence="6 8" id="KW-1133">Transmembrane helix</keyword>
<protein>
    <recommendedName>
        <fullName evidence="11">Transporter</fullName>
    </recommendedName>
</protein>